<keyword evidence="8" id="KW-0479">Metal-binding</keyword>
<comment type="function">
    <text evidence="8">Presumably involved in the processing and regular turnover of intracellular proteins. Catalyzes the removal of unsubstituted N-terminal amino acids from various peptides.</text>
</comment>
<dbReference type="SUPFAM" id="SSF52949">
    <property type="entry name" value="Macro domain-like"/>
    <property type="match status" value="1"/>
</dbReference>
<dbReference type="EC" id="3.4.11.1" evidence="8"/>
<evidence type="ECO:0000256" key="5">
    <source>
        <dbReference type="ARBA" id="ARBA00022670"/>
    </source>
</evidence>
<dbReference type="PRINTS" id="PR00481">
    <property type="entry name" value="LAMNOPPTDASE"/>
</dbReference>
<keyword evidence="8" id="KW-0963">Cytoplasm</keyword>
<dbReference type="GO" id="GO:0070006">
    <property type="term" value="F:metalloaminopeptidase activity"/>
    <property type="evidence" value="ECO:0007669"/>
    <property type="project" value="InterPro"/>
</dbReference>
<dbReference type="Pfam" id="PF00883">
    <property type="entry name" value="Peptidase_M17"/>
    <property type="match status" value="1"/>
</dbReference>
<dbReference type="RefSeq" id="WP_092188451.1">
    <property type="nucleotide sequence ID" value="NZ_FOTO01000001.1"/>
</dbReference>
<dbReference type="PANTHER" id="PTHR11963:SF23">
    <property type="entry name" value="CYTOSOL AMINOPEPTIDASE"/>
    <property type="match status" value="1"/>
</dbReference>
<comment type="catalytic activity">
    <reaction evidence="1 8">
        <text>Release of an N-terminal amino acid, Xaa-|-Yaa-, in which Xaa is preferably Leu, but may be other amino acids including Pro although not Arg or Lys, and Yaa may be Pro. Amino acid amides and methyl esters are also readily hydrolyzed, but rates on arylamides are exceedingly low.</text>
        <dbReference type="EC" id="3.4.11.1"/>
    </reaction>
</comment>
<name>A0A8G2BZM9_DESNO</name>
<evidence type="ECO:0000256" key="1">
    <source>
        <dbReference type="ARBA" id="ARBA00000135"/>
    </source>
</evidence>
<feature type="binding site" evidence="8">
    <location>
        <position position="335"/>
    </location>
    <ligand>
        <name>Mn(2+)</name>
        <dbReference type="ChEBI" id="CHEBI:29035"/>
        <label>1</label>
    </ligand>
</feature>
<keyword evidence="7 8" id="KW-0464">Manganese</keyword>
<dbReference type="EMBL" id="FOTO01000001">
    <property type="protein sequence ID" value="SFL26698.1"/>
    <property type="molecule type" value="Genomic_DNA"/>
</dbReference>
<dbReference type="AlphaFoldDB" id="A0A8G2BZM9"/>
<evidence type="ECO:0000256" key="6">
    <source>
        <dbReference type="ARBA" id="ARBA00022801"/>
    </source>
</evidence>
<comment type="similarity">
    <text evidence="3 8">Belongs to the peptidase M17 family.</text>
</comment>
<evidence type="ECO:0000256" key="4">
    <source>
        <dbReference type="ARBA" id="ARBA00022438"/>
    </source>
</evidence>
<evidence type="ECO:0000256" key="3">
    <source>
        <dbReference type="ARBA" id="ARBA00009528"/>
    </source>
</evidence>
<evidence type="ECO:0000256" key="8">
    <source>
        <dbReference type="HAMAP-Rule" id="MF_00181"/>
    </source>
</evidence>
<dbReference type="SUPFAM" id="SSF53187">
    <property type="entry name" value="Zn-dependent exopeptidases"/>
    <property type="match status" value="1"/>
</dbReference>
<evidence type="ECO:0000313" key="11">
    <source>
        <dbReference type="Proteomes" id="UP000199581"/>
    </source>
</evidence>
<dbReference type="GO" id="GO:0006508">
    <property type="term" value="P:proteolysis"/>
    <property type="evidence" value="ECO:0007669"/>
    <property type="project" value="UniProtKB-KW"/>
</dbReference>
<comment type="caution">
    <text evidence="10">The sequence shown here is derived from an EMBL/GenBank/DDBJ whole genome shotgun (WGS) entry which is preliminary data.</text>
</comment>
<keyword evidence="11" id="KW-1185">Reference proteome</keyword>
<dbReference type="Proteomes" id="UP000199581">
    <property type="component" value="Unassembled WGS sequence"/>
</dbReference>
<feature type="domain" description="Cytosol aminopeptidase" evidence="9">
    <location>
        <begin position="331"/>
        <end position="338"/>
    </location>
</feature>
<dbReference type="OrthoDB" id="9809354at2"/>
<proteinExistence type="inferred from homology"/>
<dbReference type="Pfam" id="PF02789">
    <property type="entry name" value="Peptidase_M17_N"/>
    <property type="match status" value="1"/>
</dbReference>
<evidence type="ECO:0000259" key="9">
    <source>
        <dbReference type="PROSITE" id="PS00631"/>
    </source>
</evidence>
<dbReference type="PANTHER" id="PTHR11963">
    <property type="entry name" value="LEUCINE AMINOPEPTIDASE-RELATED"/>
    <property type="match status" value="1"/>
</dbReference>
<feature type="binding site" evidence="8">
    <location>
        <position position="333"/>
    </location>
    <ligand>
        <name>Mn(2+)</name>
        <dbReference type="ChEBI" id="CHEBI:29035"/>
        <label>1</label>
    </ligand>
</feature>
<comment type="catalytic activity">
    <reaction evidence="2 8">
        <text>Release of an N-terminal amino acid, preferentially leucine, but not glutamic or aspartic acids.</text>
        <dbReference type="EC" id="3.4.11.10"/>
    </reaction>
</comment>
<dbReference type="HAMAP" id="MF_00181">
    <property type="entry name" value="Cytosol_peptidase_M17"/>
    <property type="match status" value="1"/>
</dbReference>
<organism evidence="10 11">
    <name type="scientific">Desulfomicrobium norvegicum (strain DSM 1741 / NCIMB 8310)</name>
    <name type="common">Desulfovibrio baculatus (strain Norway 4)</name>
    <name type="synonym">Desulfovibrio desulfuricans (strain Norway 4)</name>
    <dbReference type="NCBI Taxonomy" id="52561"/>
    <lineage>
        <taxon>Bacteria</taxon>
        <taxon>Pseudomonadati</taxon>
        <taxon>Thermodesulfobacteriota</taxon>
        <taxon>Desulfovibrionia</taxon>
        <taxon>Desulfovibrionales</taxon>
        <taxon>Desulfomicrobiaceae</taxon>
        <taxon>Desulfomicrobium</taxon>
    </lineage>
</organism>
<evidence type="ECO:0000313" key="10">
    <source>
        <dbReference type="EMBL" id="SFL26698.1"/>
    </source>
</evidence>
<comment type="cofactor">
    <cofactor evidence="8">
        <name>Mn(2+)</name>
        <dbReference type="ChEBI" id="CHEBI:29035"/>
    </cofactor>
    <text evidence="8">Binds 2 manganese ions per subunit.</text>
</comment>
<dbReference type="NCBIfam" id="NF002073">
    <property type="entry name" value="PRK00913.1-2"/>
    <property type="match status" value="1"/>
</dbReference>
<feature type="active site" evidence="8">
    <location>
        <position position="262"/>
    </location>
</feature>
<feature type="binding site" evidence="8">
    <location>
        <position position="255"/>
    </location>
    <ligand>
        <name>Mn(2+)</name>
        <dbReference type="ChEBI" id="CHEBI:29035"/>
        <label>1</label>
    </ligand>
</feature>
<reference evidence="10 11" key="1">
    <citation type="submission" date="2016-10" db="EMBL/GenBank/DDBJ databases">
        <authorList>
            <person name="Varghese N."/>
            <person name="Submissions S."/>
        </authorList>
    </citation>
    <scope>NUCLEOTIDE SEQUENCE [LARGE SCALE GENOMIC DNA]</scope>
    <source>
        <strain evidence="10 11">DSM 1741</strain>
    </source>
</reference>
<feature type="binding site" evidence="8">
    <location>
        <position position="255"/>
    </location>
    <ligand>
        <name>Mn(2+)</name>
        <dbReference type="ChEBI" id="CHEBI:29035"/>
        <label>2</label>
    </ligand>
</feature>
<dbReference type="GO" id="GO:0030145">
    <property type="term" value="F:manganese ion binding"/>
    <property type="evidence" value="ECO:0007669"/>
    <property type="project" value="UniProtKB-UniRule"/>
</dbReference>
<sequence length="491" mass="51717">MNIHVFRDGGELKDAVLLMFRSEGKGWSEADRELAGLFGLDPAILFSGKAGRTRLCSASGGSCLLVGLGKADDLDLDGFRAAVGTAVRAAASQELCSLAVDSEHLDRLELADDLTLECVVAARLASYRFVDFKSDPGEEDCPKTLAVWSRDEDMQMKVARALAVAEGVALARDLVNTPANVATPEHLAGVARDLAVRFGFGVQVFGPDEIVGMGMGSFASVFRGSDTPARFIVLDSAPGSEARPLVFVGKGVTFDTGGISLKPSAKMHEMKGDMAGAAAILGLFMALGRSGESPRRVVGLLPCTENVPGSKATKPGDVVTAMNGKTIEILNTDAEGRLILADALAYSARFEPEILVDLATLTGACLVALGTKVAAVFATTAELDGRIREGGSRVGERYWPMPLWAEYGVPLKGDVADLKNIATREGGAIYAAMFLKNFVPEGVDWAHLDIAGPAWTDENASIFRPGGTGFGVRTLWELIGAYAGEEGETAL</sequence>
<dbReference type="InterPro" id="IPR011356">
    <property type="entry name" value="Leucine_aapep/pepB"/>
</dbReference>
<accession>A0A8G2BZM9</accession>
<dbReference type="CDD" id="cd00433">
    <property type="entry name" value="Peptidase_M17"/>
    <property type="match status" value="1"/>
</dbReference>
<feature type="binding site" evidence="8">
    <location>
        <position position="273"/>
    </location>
    <ligand>
        <name>Mn(2+)</name>
        <dbReference type="ChEBI" id="CHEBI:29035"/>
        <label>2</label>
    </ligand>
</feature>
<keyword evidence="6 8" id="KW-0378">Hydrolase</keyword>
<keyword evidence="4 8" id="KW-0031">Aminopeptidase</keyword>
<dbReference type="NCBIfam" id="NF002074">
    <property type="entry name" value="PRK00913.1-4"/>
    <property type="match status" value="1"/>
</dbReference>
<dbReference type="InterPro" id="IPR023042">
    <property type="entry name" value="Peptidase_M17_leu_NH2_pept"/>
</dbReference>
<protein>
    <recommendedName>
        <fullName evidence="8">Probable cytosol aminopeptidase</fullName>
        <ecNumber evidence="8">3.4.11.1</ecNumber>
    </recommendedName>
    <alternativeName>
        <fullName evidence="8">Leucine aminopeptidase</fullName>
        <shortName evidence="8">LAP</shortName>
        <ecNumber evidence="8">3.4.11.10</ecNumber>
    </alternativeName>
    <alternativeName>
        <fullName evidence="8">Leucyl aminopeptidase</fullName>
    </alternativeName>
</protein>
<feature type="binding site" evidence="8">
    <location>
        <position position="250"/>
    </location>
    <ligand>
        <name>Mn(2+)</name>
        <dbReference type="ChEBI" id="CHEBI:29035"/>
        <label>2</label>
    </ligand>
</feature>
<dbReference type="PROSITE" id="PS00631">
    <property type="entry name" value="CYTOSOL_AP"/>
    <property type="match status" value="1"/>
</dbReference>
<keyword evidence="5 8" id="KW-0645">Protease</keyword>
<evidence type="ECO:0000256" key="7">
    <source>
        <dbReference type="ARBA" id="ARBA00023211"/>
    </source>
</evidence>
<feature type="binding site" evidence="8">
    <location>
        <position position="335"/>
    </location>
    <ligand>
        <name>Mn(2+)</name>
        <dbReference type="ChEBI" id="CHEBI:29035"/>
        <label>2</label>
    </ligand>
</feature>
<evidence type="ECO:0000256" key="2">
    <source>
        <dbReference type="ARBA" id="ARBA00000967"/>
    </source>
</evidence>
<dbReference type="GO" id="GO:0005737">
    <property type="term" value="C:cytoplasm"/>
    <property type="evidence" value="ECO:0007669"/>
    <property type="project" value="UniProtKB-SubCell"/>
</dbReference>
<dbReference type="Gene3D" id="3.40.630.10">
    <property type="entry name" value="Zn peptidases"/>
    <property type="match status" value="1"/>
</dbReference>
<dbReference type="EC" id="3.4.11.10" evidence="8"/>
<gene>
    <name evidence="8" type="primary">pepA</name>
    <name evidence="10" type="ORF">SAMN05421830_101244</name>
</gene>
<dbReference type="InterPro" id="IPR043472">
    <property type="entry name" value="Macro_dom-like"/>
</dbReference>
<dbReference type="InterPro" id="IPR000819">
    <property type="entry name" value="Peptidase_M17_C"/>
</dbReference>
<dbReference type="InterPro" id="IPR008283">
    <property type="entry name" value="Peptidase_M17_N"/>
</dbReference>
<feature type="active site" evidence="8">
    <location>
        <position position="337"/>
    </location>
</feature>
<comment type="subcellular location">
    <subcellularLocation>
        <location evidence="8">Cytoplasm</location>
    </subcellularLocation>
</comment>
<dbReference type="Gene3D" id="3.40.220.10">
    <property type="entry name" value="Leucine Aminopeptidase, subunit E, domain 1"/>
    <property type="match status" value="1"/>
</dbReference>